<accession>A0ABV8J0A7</accession>
<gene>
    <name evidence="1" type="ORF">ACFO0C_26825</name>
</gene>
<evidence type="ECO:0000313" key="2">
    <source>
        <dbReference type="Proteomes" id="UP001595867"/>
    </source>
</evidence>
<keyword evidence="2" id="KW-1185">Reference proteome</keyword>
<dbReference type="RefSeq" id="WP_378069451.1">
    <property type="nucleotide sequence ID" value="NZ_JBHSBL010000019.1"/>
</dbReference>
<proteinExistence type="predicted"/>
<dbReference type="EMBL" id="JBHSBL010000019">
    <property type="protein sequence ID" value="MFC4068558.1"/>
    <property type="molecule type" value="Genomic_DNA"/>
</dbReference>
<sequence length="122" mass="13390">MEPATIDVRIVCSDTDDEDIHELAQNLREALLDTDVDDVRQGTSGPAPAGAKSGEVLAVGALLVTLAPPVVENLMVVIASWLSRQPNDVELEIDGQRFRGQVTRPQRDQLVSAYLRRLERES</sequence>
<protein>
    <submittedName>
        <fullName evidence="1">Uncharacterized protein</fullName>
    </submittedName>
</protein>
<comment type="caution">
    <text evidence="1">The sequence shown here is derived from an EMBL/GenBank/DDBJ whole genome shotgun (WGS) entry which is preliminary data.</text>
</comment>
<reference evidence="2" key="1">
    <citation type="journal article" date="2019" name="Int. J. Syst. Evol. Microbiol.">
        <title>The Global Catalogue of Microorganisms (GCM) 10K type strain sequencing project: providing services to taxonomists for standard genome sequencing and annotation.</title>
        <authorList>
            <consortium name="The Broad Institute Genomics Platform"/>
            <consortium name="The Broad Institute Genome Sequencing Center for Infectious Disease"/>
            <person name="Wu L."/>
            <person name="Ma J."/>
        </authorList>
    </citation>
    <scope>NUCLEOTIDE SEQUENCE [LARGE SCALE GENOMIC DNA]</scope>
    <source>
        <strain evidence="2">TBRC 5832</strain>
    </source>
</reference>
<dbReference type="Proteomes" id="UP001595867">
    <property type="component" value="Unassembled WGS sequence"/>
</dbReference>
<name>A0ABV8J0A7_9ACTN</name>
<organism evidence="1 2">
    <name type="scientific">Actinoplanes subglobosus</name>
    <dbReference type="NCBI Taxonomy" id="1547892"/>
    <lineage>
        <taxon>Bacteria</taxon>
        <taxon>Bacillati</taxon>
        <taxon>Actinomycetota</taxon>
        <taxon>Actinomycetes</taxon>
        <taxon>Micromonosporales</taxon>
        <taxon>Micromonosporaceae</taxon>
        <taxon>Actinoplanes</taxon>
    </lineage>
</organism>
<evidence type="ECO:0000313" key="1">
    <source>
        <dbReference type="EMBL" id="MFC4068558.1"/>
    </source>
</evidence>